<dbReference type="EMBL" id="CP019082">
    <property type="protein sequence ID" value="APW62582.1"/>
    <property type="molecule type" value="Genomic_DNA"/>
</dbReference>
<dbReference type="InterPro" id="IPR050275">
    <property type="entry name" value="PGM_Phosphatase"/>
</dbReference>
<organism evidence="1 2">
    <name type="scientific">Paludisphaera borealis</name>
    <dbReference type="NCBI Taxonomy" id="1387353"/>
    <lineage>
        <taxon>Bacteria</taxon>
        <taxon>Pseudomonadati</taxon>
        <taxon>Planctomycetota</taxon>
        <taxon>Planctomycetia</taxon>
        <taxon>Isosphaerales</taxon>
        <taxon>Isosphaeraceae</taxon>
        <taxon>Paludisphaera</taxon>
    </lineage>
</organism>
<proteinExistence type="predicted"/>
<protein>
    <submittedName>
        <fullName evidence="1">Phosphoserine phosphatase 1</fullName>
        <ecNumber evidence="1">3.1.3.3</ecNumber>
    </submittedName>
</protein>
<dbReference type="OrthoDB" id="9781415at2"/>
<dbReference type="AlphaFoldDB" id="A0A1U7CUH6"/>
<gene>
    <name evidence="1" type="primary">pspA_1</name>
    <name evidence="1" type="ORF">BSF38_04130</name>
</gene>
<reference evidence="2" key="1">
    <citation type="submission" date="2016-12" db="EMBL/GenBank/DDBJ databases">
        <title>Comparative genomics of four Isosphaeraceae planctomycetes: a common pool of plasmids and glycoside hydrolase genes.</title>
        <authorList>
            <person name="Ivanova A."/>
        </authorList>
    </citation>
    <scope>NUCLEOTIDE SEQUENCE [LARGE SCALE GENOMIC DNA]</scope>
    <source>
        <strain evidence="2">PX4</strain>
    </source>
</reference>
<dbReference type="Proteomes" id="UP000186309">
    <property type="component" value="Chromosome"/>
</dbReference>
<accession>A0A1U7CUH6</accession>
<keyword evidence="1" id="KW-0378">Hydrolase</keyword>
<dbReference type="Gene3D" id="3.40.50.1240">
    <property type="entry name" value="Phosphoglycerate mutase-like"/>
    <property type="match status" value="1"/>
</dbReference>
<dbReference type="Pfam" id="PF00300">
    <property type="entry name" value="His_Phos_1"/>
    <property type="match status" value="1"/>
</dbReference>
<dbReference type="KEGG" id="pbor:BSF38_04130"/>
<evidence type="ECO:0000313" key="1">
    <source>
        <dbReference type="EMBL" id="APW62582.1"/>
    </source>
</evidence>
<dbReference type="GO" id="GO:0016791">
    <property type="term" value="F:phosphatase activity"/>
    <property type="evidence" value="ECO:0007669"/>
    <property type="project" value="TreeGrafter"/>
</dbReference>
<dbReference type="RefSeq" id="WP_076348785.1">
    <property type="nucleotide sequence ID" value="NZ_CP019082.1"/>
</dbReference>
<sequence length="204" mass="23027">MTAVSISSQVLLIRPGATLYDEQNRVQGVLDIPLSEQGKTEVARLAERLATRDDQTALSALYCGPGESVVRTAEIIGKALGLRPRRIDEFRNLDQGLWQGLQIEEIRRRNTRLFRQWIDDPRTICPPQGETVEDAMERLRAAFKPLFRRHADEAFGLIVGEPIARMIACYLKRVPRLHLDEFLPCCGYERIEVRADLLGGNGSS</sequence>
<dbReference type="PANTHER" id="PTHR48100">
    <property type="entry name" value="BROAD-SPECIFICITY PHOSPHATASE YOR283W-RELATED"/>
    <property type="match status" value="1"/>
</dbReference>
<dbReference type="PANTHER" id="PTHR48100:SF59">
    <property type="entry name" value="ADENOSYLCOBALAMIN_ALPHA-RIBAZOLE PHOSPHATASE"/>
    <property type="match status" value="1"/>
</dbReference>
<name>A0A1U7CUH6_9BACT</name>
<dbReference type="SUPFAM" id="SSF53254">
    <property type="entry name" value="Phosphoglycerate mutase-like"/>
    <property type="match status" value="1"/>
</dbReference>
<keyword evidence="2" id="KW-1185">Reference proteome</keyword>
<evidence type="ECO:0000313" key="2">
    <source>
        <dbReference type="Proteomes" id="UP000186309"/>
    </source>
</evidence>
<dbReference type="STRING" id="1387353.BSF38_04130"/>
<dbReference type="GO" id="GO:0005737">
    <property type="term" value="C:cytoplasm"/>
    <property type="evidence" value="ECO:0007669"/>
    <property type="project" value="TreeGrafter"/>
</dbReference>
<dbReference type="EC" id="3.1.3.3" evidence="1"/>
<dbReference type="CDD" id="cd07067">
    <property type="entry name" value="HP_PGM_like"/>
    <property type="match status" value="1"/>
</dbReference>
<dbReference type="InterPro" id="IPR029033">
    <property type="entry name" value="His_PPase_superfam"/>
</dbReference>
<dbReference type="InterPro" id="IPR013078">
    <property type="entry name" value="His_Pase_superF_clade-1"/>
</dbReference>